<accession>A0ACB8B359</accession>
<organism evidence="1 2">
    <name type="scientific">Leucogyrophana mollusca</name>
    <dbReference type="NCBI Taxonomy" id="85980"/>
    <lineage>
        <taxon>Eukaryota</taxon>
        <taxon>Fungi</taxon>
        <taxon>Dikarya</taxon>
        <taxon>Basidiomycota</taxon>
        <taxon>Agaricomycotina</taxon>
        <taxon>Agaricomycetes</taxon>
        <taxon>Agaricomycetidae</taxon>
        <taxon>Boletales</taxon>
        <taxon>Boletales incertae sedis</taxon>
        <taxon>Leucogyrophana</taxon>
    </lineage>
</organism>
<dbReference type="EMBL" id="MU266615">
    <property type="protein sequence ID" value="KAH7919970.1"/>
    <property type="molecule type" value="Genomic_DNA"/>
</dbReference>
<sequence length="171" mass="19310">MSSFPTHPHTIADTRTPWALTARTRSRCRHLDPHPHASITWPHLERPSHWHRQTRAALCCIEDEGLPFHRHDSCCISEGLDADAVIAFAACHGTVERRNAANIDCWKDWRGRGSVGVNRCVEERRGLTRTSPIHLRQIPSLPRADLRRPFTGLRYAHASASIPYAHPGALI</sequence>
<keyword evidence="2" id="KW-1185">Reference proteome</keyword>
<evidence type="ECO:0000313" key="1">
    <source>
        <dbReference type="EMBL" id="KAH7919970.1"/>
    </source>
</evidence>
<protein>
    <submittedName>
        <fullName evidence="1">Uncharacterized protein</fullName>
    </submittedName>
</protein>
<gene>
    <name evidence="1" type="ORF">BV22DRAFT_834320</name>
</gene>
<dbReference type="Proteomes" id="UP000790709">
    <property type="component" value="Unassembled WGS sequence"/>
</dbReference>
<comment type="caution">
    <text evidence="1">The sequence shown here is derived from an EMBL/GenBank/DDBJ whole genome shotgun (WGS) entry which is preliminary data.</text>
</comment>
<proteinExistence type="predicted"/>
<evidence type="ECO:0000313" key="2">
    <source>
        <dbReference type="Proteomes" id="UP000790709"/>
    </source>
</evidence>
<reference evidence="1" key="1">
    <citation type="journal article" date="2021" name="New Phytol.">
        <title>Evolutionary innovations through gain and loss of genes in the ectomycorrhizal Boletales.</title>
        <authorList>
            <person name="Wu G."/>
            <person name="Miyauchi S."/>
            <person name="Morin E."/>
            <person name="Kuo A."/>
            <person name="Drula E."/>
            <person name="Varga T."/>
            <person name="Kohler A."/>
            <person name="Feng B."/>
            <person name="Cao Y."/>
            <person name="Lipzen A."/>
            <person name="Daum C."/>
            <person name="Hundley H."/>
            <person name="Pangilinan J."/>
            <person name="Johnson J."/>
            <person name="Barry K."/>
            <person name="LaButti K."/>
            <person name="Ng V."/>
            <person name="Ahrendt S."/>
            <person name="Min B."/>
            <person name="Choi I.G."/>
            <person name="Park H."/>
            <person name="Plett J.M."/>
            <person name="Magnuson J."/>
            <person name="Spatafora J.W."/>
            <person name="Nagy L.G."/>
            <person name="Henrissat B."/>
            <person name="Grigoriev I.V."/>
            <person name="Yang Z.L."/>
            <person name="Xu J."/>
            <person name="Martin F.M."/>
        </authorList>
    </citation>
    <scope>NUCLEOTIDE SEQUENCE</scope>
    <source>
        <strain evidence="1">KUC20120723A-06</strain>
    </source>
</reference>
<name>A0ACB8B359_9AGAM</name>